<gene>
    <name evidence="1" type="ORF">GCM10007977_046090</name>
</gene>
<sequence>MTGRGARNVRRQAILPGVGKERFGFGPARFGRRPAVPPIARPALLERLDQVRNGVTLVVAGAGAGKSTLLSAWSAARGGVFVNLELDPPHHEGDGPLVVDEATEAHVDWLRKLSHRRVVVAAQEVLPVQARQTLTARELAFAEDETYQVLAAALGDAAGADTLAPDVHLLTHGWPQTVGLAAAWLAQQSPAERAAKLRSLARVTEPLEPYLVGAVLDGLTRDDRELAQKLAHLPGVDARRADRLDLTEDLVALPPFVQPVAGKPGWFAVPGGLRVAVQRAAPLAAEAVAALRAAGQGM</sequence>
<protein>
    <submittedName>
        <fullName evidence="1">Uncharacterized protein</fullName>
    </submittedName>
</protein>
<evidence type="ECO:0000313" key="2">
    <source>
        <dbReference type="Proteomes" id="UP000642070"/>
    </source>
</evidence>
<accession>A0A917TVD1</accession>
<dbReference type="AlphaFoldDB" id="A0A917TVD1"/>
<reference evidence="1" key="1">
    <citation type="journal article" date="2014" name="Int. J. Syst. Evol. Microbiol.">
        <title>Complete genome sequence of Corynebacterium casei LMG S-19264T (=DSM 44701T), isolated from a smear-ripened cheese.</title>
        <authorList>
            <consortium name="US DOE Joint Genome Institute (JGI-PGF)"/>
            <person name="Walter F."/>
            <person name="Albersmeier A."/>
            <person name="Kalinowski J."/>
            <person name="Ruckert C."/>
        </authorList>
    </citation>
    <scope>NUCLEOTIDE SEQUENCE</scope>
    <source>
        <strain evidence="1">JCM 19831</strain>
    </source>
</reference>
<keyword evidence="2" id="KW-1185">Reference proteome</keyword>
<reference evidence="1" key="2">
    <citation type="submission" date="2020-09" db="EMBL/GenBank/DDBJ databases">
        <authorList>
            <person name="Sun Q."/>
            <person name="Ohkuma M."/>
        </authorList>
    </citation>
    <scope>NUCLEOTIDE SEQUENCE</scope>
    <source>
        <strain evidence="1">JCM 19831</strain>
    </source>
</reference>
<comment type="caution">
    <text evidence="1">The sequence shown here is derived from an EMBL/GenBank/DDBJ whole genome shotgun (WGS) entry which is preliminary data.</text>
</comment>
<name>A0A917TVD1_9ACTN</name>
<proteinExistence type="predicted"/>
<dbReference type="Proteomes" id="UP000642070">
    <property type="component" value="Unassembled WGS sequence"/>
</dbReference>
<organism evidence="1 2">
    <name type="scientific">Dactylosporangium sucinum</name>
    <dbReference type="NCBI Taxonomy" id="1424081"/>
    <lineage>
        <taxon>Bacteria</taxon>
        <taxon>Bacillati</taxon>
        <taxon>Actinomycetota</taxon>
        <taxon>Actinomycetes</taxon>
        <taxon>Micromonosporales</taxon>
        <taxon>Micromonosporaceae</taxon>
        <taxon>Dactylosporangium</taxon>
    </lineage>
</organism>
<evidence type="ECO:0000313" key="1">
    <source>
        <dbReference type="EMBL" id="GGM39390.1"/>
    </source>
</evidence>
<dbReference type="EMBL" id="BMPI01000022">
    <property type="protein sequence ID" value="GGM39390.1"/>
    <property type="molecule type" value="Genomic_DNA"/>
</dbReference>